<dbReference type="STRING" id="930146.SAMN05192533_110110"/>
<dbReference type="AlphaFoldDB" id="A0A1H8EUJ2"/>
<dbReference type="EMBL" id="FOBW01000010">
    <property type="protein sequence ID" value="SEN23153.1"/>
    <property type="molecule type" value="Genomic_DNA"/>
</dbReference>
<dbReference type="InterPro" id="IPR000182">
    <property type="entry name" value="GNAT_dom"/>
</dbReference>
<dbReference type="OrthoDB" id="9799092at2"/>
<evidence type="ECO:0000256" key="2">
    <source>
        <dbReference type="ARBA" id="ARBA00023315"/>
    </source>
</evidence>
<dbReference type="RefSeq" id="WP_090747168.1">
    <property type="nucleotide sequence ID" value="NZ_FOBW01000010.1"/>
</dbReference>
<dbReference type="GO" id="GO:0005840">
    <property type="term" value="C:ribosome"/>
    <property type="evidence" value="ECO:0007669"/>
    <property type="project" value="UniProtKB-KW"/>
</dbReference>
<dbReference type="Pfam" id="PF00583">
    <property type="entry name" value="Acetyltransf_1"/>
    <property type="match status" value="1"/>
</dbReference>
<keyword evidence="1" id="KW-0808">Transferase</keyword>
<dbReference type="PROSITE" id="PS51186">
    <property type="entry name" value="GNAT"/>
    <property type="match status" value="1"/>
</dbReference>
<evidence type="ECO:0000313" key="5">
    <source>
        <dbReference type="Proteomes" id="UP000198553"/>
    </source>
</evidence>
<protein>
    <submittedName>
        <fullName evidence="4">Ribosomal protein S18 acetylase RimI</fullName>
    </submittedName>
</protein>
<dbReference type="GO" id="GO:0016747">
    <property type="term" value="F:acyltransferase activity, transferring groups other than amino-acyl groups"/>
    <property type="evidence" value="ECO:0007669"/>
    <property type="project" value="InterPro"/>
</dbReference>
<dbReference type="PANTHER" id="PTHR43420:SF44">
    <property type="entry name" value="ACETYLTRANSFERASE YPEA"/>
    <property type="match status" value="1"/>
</dbReference>
<dbReference type="PANTHER" id="PTHR43420">
    <property type="entry name" value="ACETYLTRANSFERASE"/>
    <property type="match status" value="1"/>
</dbReference>
<dbReference type="Proteomes" id="UP000198553">
    <property type="component" value="Unassembled WGS sequence"/>
</dbReference>
<keyword evidence="4" id="KW-0689">Ribosomal protein</keyword>
<reference evidence="5" key="1">
    <citation type="submission" date="2016-10" db="EMBL/GenBank/DDBJ databases">
        <authorList>
            <person name="Varghese N."/>
            <person name="Submissions S."/>
        </authorList>
    </citation>
    <scope>NUCLEOTIDE SEQUENCE [LARGE SCALE GENOMIC DNA]</scope>
    <source>
        <strain evidence="5">B48,IBRC-M 10115,DSM 25386,CECT 8001</strain>
    </source>
</reference>
<evidence type="ECO:0000256" key="1">
    <source>
        <dbReference type="ARBA" id="ARBA00022679"/>
    </source>
</evidence>
<keyword evidence="2" id="KW-0012">Acyltransferase</keyword>
<gene>
    <name evidence="4" type="ORF">SAMN05192533_110110</name>
</gene>
<dbReference type="Gene3D" id="3.40.630.30">
    <property type="match status" value="1"/>
</dbReference>
<keyword evidence="4" id="KW-0687">Ribonucleoprotein</keyword>
<evidence type="ECO:0000259" key="3">
    <source>
        <dbReference type="PROSITE" id="PS51186"/>
    </source>
</evidence>
<accession>A0A1H8EUJ2</accession>
<dbReference type="InterPro" id="IPR050680">
    <property type="entry name" value="YpeA/RimI_acetyltransf"/>
</dbReference>
<keyword evidence="5" id="KW-1185">Reference proteome</keyword>
<sequence>MEIRRLKSEDAKSYQKVRLEALKNNPEAFGSSYAEEKDRSIETYAERLASDESITIGAFQEAELVGTVTLFREKYLKLSHKANIFAMYVQPDKRGLGVGKKLLLEAINQANTIDGIEQLNLTVVATNEPAKNLYTSLGFEVFGRERHALKFEDGTYLDEEHMVLFL</sequence>
<feature type="domain" description="N-acetyltransferase" evidence="3">
    <location>
        <begin position="1"/>
        <end position="158"/>
    </location>
</feature>
<name>A0A1H8EUJ2_9BACI</name>
<dbReference type="CDD" id="cd04301">
    <property type="entry name" value="NAT_SF"/>
    <property type="match status" value="1"/>
</dbReference>
<dbReference type="SUPFAM" id="SSF55729">
    <property type="entry name" value="Acyl-CoA N-acyltransferases (Nat)"/>
    <property type="match status" value="1"/>
</dbReference>
<proteinExistence type="predicted"/>
<evidence type="ECO:0000313" key="4">
    <source>
        <dbReference type="EMBL" id="SEN23153.1"/>
    </source>
</evidence>
<dbReference type="InterPro" id="IPR016181">
    <property type="entry name" value="Acyl_CoA_acyltransferase"/>
</dbReference>
<organism evidence="4 5">
    <name type="scientific">Mesobacillus persicus</name>
    <dbReference type="NCBI Taxonomy" id="930146"/>
    <lineage>
        <taxon>Bacteria</taxon>
        <taxon>Bacillati</taxon>
        <taxon>Bacillota</taxon>
        <taxon>Bacilli</taxon>
        <taxon>Bacillales</taxon>
        <taxon>Bacillaceae</taxon>
        <taxon>Mesobacillus</taxon>
    </lineage>
</organism>